<proteinExistence type="predicted"/>
<dbReference type="Proteomes" id="UP000824469">
    <property type="component" value="Unassembled WGS sequence"/>
</dbReference>
<comment type="caution">
    <text evidence="2">The sequence shown here is derived from an EMBL/GenBank/DDBJ whole genome shotgun (WGS) entry which is preliminary data.</text>
</comment>
<feature type="region of interest" description="Disordered" evidence="1">
    <location>
        <begin position="1"/>
        <end position="65"/>
    </location>
</feature>
<evidence type="ECO:0000256" key="1">
    <source>
        <dbReference type="SAM" id="MobiDB-lite"/>
    </source>
</evidence>
<feature type="non-terminal residue" evidence="2">
    <location>
        <position position="65"/>
    </location>
</feature>
<name>A0AA38LQ02_TAXCH</name>
<gene>
    <name evidence="2" type="ORF">KI387_003762</name>
</gene>
<evidence type="ECO:0000313" key="3">
    <source>
        <dbReference type="Proteomes" id="UP000824469"/>
    </source>
</evidence>
<evidence type="ECO:0000313" key="2">
    <source>
        <dbReference type="EMBL" id="KAH9331654.1"/>
    </source>
</evidence>
<dbReference type="AlphaFoldDB" id="A0AA38LQ02"/>
<sequence>TFWKTRTGPPPCIGRRLQDRRPDQGGGHETAALKGGGFVTEEKGQGKRGKRGKTKGTQGLSGACG</sequence>
<organism evidence="2 3">
    <name type="scientific">Taxus chinensis</name>
    <name type="common">Chinese yew</name>
    <name type="synonym">Taxus wallichiana var. chinensis</name>
    <dbReference type="NCBI Taxonomy" id="29808"/>
    <lineage>
        <taxon>Eukaryota</taxon>
        <taxon>Viridiplantae</taxon>
        <taxon>Streptophyta</taxon>
        <taxon>Embryophyta</taxon>
        <taxon>Tracheophyta</taxon>
        <taxon>Spermatophyta</taxon>
        <taxon>Pinopsida</taxon>
        <taxon>Pinidae</taxon>
        <taxon>Conifers II</taxon>
        <taxon>Cupressales</taxon>
        <taxon>Taxaceae</taxon>
        <taxon>Taxus</taxon>
    </lineage>
</organism>
<protein>
    <submittedName>
        <fullName evidence="2">Uncharacterized protein</fullName>
    </submittedName>
</protein>
<reference evidence="2 3" key="1">
    <citation type="journal article" date="2021" name="Nat. Plants">
        <title>The Taxus genome provides insights into paclitaxel biosynthesis.</title>
        <authorList>
            <person name="Xiong X."/>
            <person name="Gou J."/>
            <person name="Liao Q."/>
            <person name="Li Y."/>
            <person name="Zhou Q."/>
            <person name="Bi G."/>
            <person name="Li C."/>
            <person name="Du R."/>
            <person name="Wang X."/>
            <person name="Sun T."/>
            <person name="Guo L."/>
            <person name="Liang H."/>
            <person name="Lu P."/>
            <person name="Wu Y."/>
            <person name="Zhang Z."/>
            <person name="Ro D.K."/>
            <person name="Shang Y."/>
            <person name="Huang S."/>
            <person name="Yan J."/>
        </authorList>
    </citation>
    <scope>NUCLEOTIDE SEQUENCE [LARGE SCALE GENOMIC DNA]</scope>
    <source>
        <strain evidence="2">Ta-2019</strain>
    </source>
</reference>
<feature type="compositionally biased region" description="Gly residues" evidence="1">
    <location>
        <begin position="24"/>
        <end position="38"/>
    </location>
</feature>
<dbReference type="EMBL" id="JAHRHJ020000001">
    <property type="protein sequence ID" value="KAH9331654.1"/>
    <property type="molecule type" value="Genomic_DNA"/>
</dbReference>
<feature type="non-terminal residue" evidence="2">
    <location>
        <position position="1"/>
    </location>
</feature>
<accession>A0AA38LQ02</accession>
<keyword evidence="3" id="KW-1185">Reference proteome</keyword>